<feature type="domain" description="HAMP" evidence="13">
    <location>
        <begin position="498"/>
        <end position="550"/>
    </location>
</feature>
<feature type="domain" description="HAMP" evidence="13">
    <location>
        <begin position="406"/>
        <end position="458"/>
    </location>
</feature>
<dbReference type="GO" id="GO:0016020">
    <property type="term" value="C:membrane"/>
    <property type="evidence" value="ECO:0007669"/>
    <property type="project" value="UniProtKB-SubCell"/>
</dbReference>
<dbReference type="InterPro" id="IPR001789">
    <property type="entry name" value="Sig_transdc_resp-reg_receiver"/>
</dbReference>
<feature type="region of interest" description="Disordered" evidence="10">
    <location>
        <begin position="1"/>
        <end position="33"/>
    </location>
</feature>
<organism evidence="14 15">
    <name type="scientific">Sorangium cellulosum</name>
    <name type="common">Polyangium cellulosum</name>
    <dbReference type="NCBI Taxonomy" id="56"/>
    <lineage>
        <taxon>Bacteria</taxon>
        <taxon>Pseudomonadati</taxon>
        <taxon>Myxococcota</taxon>
        <taxon>Polyangia</taxon>
        <taxon>Polyangiales</taxon>
        <taxon>Polyangiaceae</taxon>
        <taxon>Sorangium</taxon>
    </lineage>
</organism>
<keyword evidence="9" id="KW-0175">Coiled coil</keyword>
<sequence>MQPNNIAAALKDKNGSGASKAKKAPPRRRGADGLDLNVREMQLQAILEVLKAVKAGNFSARVGIGEVPGTIGQIAEEVNDVVQQLQTVGSEITRVAREVGTEGKLGAQAEVQGVSGTWKDLTDNVNVLAGNLTNQVRNIAVVTTAVANGDLSKQITVEAKGEILELKNTINKMVEQLRAFASEVTRVAREVGTEGKLGAQAEVRGVSGTWKDLTDNVNVLAGNLTNQVRNIAVVTTAVANGDLSKQITVEAKGEILELKNTINKMVEQLRAFASEVTRVAREVGTEGKLGAQAEVRGVSGTWKDLTDNVNVLAGNLTNQVRNIAVVTTAVANGDLSKQITVEAKGEILELKNTINKMVEQLRTFAAEVTRVAREVGTDGKLGGQAQVPGVAGTWKDLTDNVNQLAGNLTNQVRNIALVTTAVAKGDLSQKITAEARGEILELKDTINKMVEQLRAFASEVTRVAREVGTEGKLGAQAEVRGVSGTWKDLTDNVNVLAGNLTNQVRNIALVTKAVASGDLSQKIAVEAKGEILELKDTINKMVDQLRAFAAEVTRVAREVGTDGKLGGQAQVPGVAGTWKDLTDNVNQLAGNLTNQVRNIALVTKAVASGDLSQKITVEAKGEILELKDTINKMVDQLRAFAAEVTRVAREVGTEGKLGGQAQVPGVSGTWKDLTENVNVMASNLTSQVRGIAKVVTAVANGDLRQKLALEAKGEIASLADTINDMTYTLRVFAEQVTTVAREVGIEGKLGGQAKVPGAAGTWRDLTDNVNQLAGNLTTQVRAIAEVATAVTKGDLTRAISVEAQGEVLQLKDNINQMISNLRDTTRANQEQDWLKTNLARFSGMMAGQRTIEALSRLIMSEVTPLVSAQHGAFYVLESEEKHPTLKLTSSYAFQKRKGISNRFALGEGLVGQCGLEKKSIVVTDLPDDYIRVSSGLGEAPPRNICVLPVLFEGGLKAVIELASFQNFTPIHLTFLEQLTQSIGVVFNMIGASMRTEELLQELQRSNTELGSRSQELEEKASELEIKNREIARASASLEEKARELSRTSKYKSEFLANMSHELRTPLNSLLILARILADNEEHTLTPKQVEYAKTIAAAGQDLLQLINEILDLSKIEAGKIDVKTQRVSLSDLAEYVERSFRQIAEQKELEFWVRVGTGVPSTIMTDLQRLQQILKNLLSNAFKFTSSGRISLEIEVASRGIVFKRDTLIKAKAVVAFAVTDTGIGIPSEKQTLIFDAFQQADASTSRTYGGTGLGLTISRELASLLGGEISLHSTPGLGSKFTLYLPAERPELKTPKAAPRPELPEPIAPQLANGSSVALSGRTVLVIDDDARNVFAITSLLERRGAQVLLAENARHGIEILRDTDAVDIVLMDIMMPELDGYEATREIRNDPRFSDLPIIAVTAKAMPEDRQKCLDAGLSDFVAKPVDDARLMSVMLHWLQPD</sequence>
<dbReference type="PANTHER" id="PTHR45339">
    <property type="entry name" value="HYBRID SIGNAL TRANSDUCTION HISTIDINE KINASE J"/>
    <property type="match status" value="1"/>
</dbReference>
<dbReference type="InterPro" id="IPR011006">
    <property type="entry name" value="CheY-like_superfamily"/>
</dbReference>
<evidence type="ECO:0000256" key="9">
    <source>
        <dbReference type="SAM" id="Coils"/>
    </source>
</evidence>
<evidence type="ECO:0000256" key="6">
    <source>
        <dbReference type="ARBA" id="ARBA00022777"/>
    </source>
</evidence>
<evidence type="ECO:0000259" key="12">
    <source>
        <dbReference type="PROSITE" id="PS50110"/>
    </source>
</evidence>
<dbReference type="Pfam" id="PF00072">
    <property type="entry name" value="Response_reg"/>
    <property type="match status" value="1"/>
</dbReference>
<dbReference type="GO" id="GO:0000155">
    <property type="term" value="F:phosphorelay sensor kinase activity"/>
    <property type="evidence" value="ECO:0007669"/>
    <property type="project" value="InterPro"/>
</dbReference>
<dbReference type="Pfam" id="PF00672">
    <property type="entry name" value="HAMP"/>
    <property type="match status" value="7"/>
</dbReference>
<dbReference type="PRINTS" id="PR00344">
    <property type="entry name" value="BCTRLSENSOR"/>
</dbReference>
<dbReference type="OrthoDB" id="9796305at2"/>
<dbReference type="CDD" id="cd17546">
    <property type="entry name" value="REC_hyHK_CKI1_RcsC-like"/>
    <property type="match status" value="1"/>
</dbReference>
<dbReference type="InterPro" id="IPR004358">
    <property type="entry name" value="Sig_transdc_His_kin-like_C"/>
</dbReference>
<dbReference type="InterPro" id="IPR003661">
    <property type="entry name" value="HisK_dim/P_dom"/>
</dbReference>
<dbReference type="Pfam" id="PF18947">
    <property type="entry name" value="HAMP_2"/>
    <property type="match status" value="1"/>
</dbReference>
<dbReference type="PROSITE" id="PS50110">
    <property type="entry name" value="RESPONSE_REGULATORY"/>
    <property type="match status" value="1"/>
</dbReference>
<accession>A0A2L0F8E9</accession>
<dbReference type="InterPro" id="IPR029016">
    <property type="entry name" value="GAF-like_dom_sf"/>
</dbReference>
<dbReference type="RefSeq" id="WP_104985733.1">
    <property type="nucleotide sequence ID" value="NZ_CP012673.1"/>
</dbReference>
<feature type="domain" description="Histidine kinase" evidence="11">
    <location>
        <begin position="1057"/>
        <end position="1290"/>
    </location>
</feature>
<dbReference type="Gene3D" id="6.10.340.10">
    <property type="match status" value="1"/>
</dbReference>
<dbReference type="Pfam" id="PF00512">
    <property type="entry name" value="HisKA"/>
    <property type="match status" value="1"/>
</dbReference>
<feature type="domain" description="HAMP" evidence="13">
    <location>
        <begin position="590"/>
        <end position="642"/>
    </location>
</feature>
<feature type="domain" description="HAMP" evidence="13">
    <location>
        <begin position="774"/>
        <end position="826"/>
    </location>
</feature>
<dbReference type="Gene3D" id="1.10.287.130">
    <property type="match status" value="1"/>
</dbReference>
<dbReference type="Proteomes" id="UP000238348">
    <property type="component" value="Chromosome"/>
</dbReference>
<feature type="domain" description="HAMP" evidence="13">
    <location>
        <begin position="682"/>
        <end position="734"/>
    </location>
</feature>
<comment type="subcellular location">
    <subcellularLocation>
        <location evidence="2">Membrane</location>
    </subcellularLocation>
</comment>
<evidence type="ECO:0000313" key="14">
    <source>
        <dbReference type="EMBL" id="AUX47771.1"/>
    </source>
</evidence>
<dbReference type="SUPFAM" id="SSF52172">
    <property type="entry name" value="CheY-like"/>
    <property type="match status" value="1"/>
</dbReference>
<dbReference type="PROSITE" id="PS50109">
    <property type="entry name" value="HIS_KIN"/>
    <property type="match status" value="1"/>
</dbReference>
<dbReference type="FunFam" id="1.20.120.1530:FF:000002">
    <property type="entry name" value="Two-component osmosensing histidine kinase"/>
    <property type="match status" value="4"/>
</dbReference>
<dbReference type="PROSITE" id="PS50885">
    <property type="entry name" value="HAMP"/>
    <property type="match status" value="9"/>
</dbReference>
<evidence type="ECO:0000256" key="3">
    <source>
        <dbReference type="ARBA" id="ARBA00012438"/>
    </source>
</evidence>
<dbReference type="Pfam" id="PF13185">
    <property type="entry name" value="GAF_2"/>
    <property type="match status" value="1"/>
</dbReference>
<evidence type="ECO:0000313" key="15">
    <source>
        <dbReference type="Proteomes" id="UP000238348"/>
    </source>
</evidence>
<protein>
    <recommendedName>
        <fullName evidence="3">histidine kinase</fullName>
        <ecNumber evidence="3">2.7.13.3</ecNumber>
    </recommendedName>
</protein>
<feature type="modified residue" description="4-aspartylphosphate" evidence="8">
    <location>
        <position position="1374"/>
    </location>
</feature>
<dbReference type="InterPro" id="IPR003594">
    <property type="entry name" value="HATPase_dom"/>
</dbReference>
<dbReference type="InterPro" id="IPR036097">
    <property type="entry name" value="HisK_dim/P_sf"/>
</dbReference>
<keyword evidence="5 14" id="KW-0808">Transferase</keyword>
<dbReference type="EMBL" id="CP012673">
    <property type="protein sequence ID" value="AUX47771.1"/>
    <property type="molecule type" value="Genomic_DNA"/>
</dbReference>
<evidence type="ECO:0000256" key="7">
    <source>
        <dbReference type="ARBA" id="ARBA00023012"/>
    </source>
</evidence>
<dbReference type="SUPFAM" id="SSF55781">
    <property type="entry name" value="GAF domain-like"/>
    <property type="match status" value="1"/>
</dbReference>
<evidence type="ECO:0000256" key="5">
    <source>
        <dbReference type="ARBA" id="ARBA00022679"/>
    </source>
</evidence>
<dbReference type="SUPFAM" id="SSF58104">
    <property type="entry name" value="Methyl-accepting chemotaxis protein (MCP) signaling domain"/>
    <property type="match status" value="4"/>
</dbReference>
<feature type="domain" description="HAMP" evidence="13">
    <location>
        <begin position="222"/>
        <end position="274"/>
    </location>
</feature>
<evidence type="ECO:0000259" key="11">
    <source>
        <dbReference type="PROSITE" id="PS50109"/>
    </source>
</evidence>
<evidence type="ECO:0000256" key="4">
    <source>
        <dbReference type="ARBA" id="ARBA00022553"/>
    </source>
</evidence>
<proteinExistence type="predicted"/>
<evidence type="ECO:0000256" key="2">
    <source>
        <dbReference type="ARBA" id="ARBA00004370"/>
    </source>
</evidence>
<dbReference type="EC" id="2.7.13.3" evidence="3"/>
<dbReference type="CDD" id="cd00082">
    <property type="entry name" value="HisKA"/>
    <property type="match status" value="1"/>
</dbReference>
<keyword evidence="6 14" id="KW-0418">Kinase</keyword>
<dbReference type="Gene3D" id="3.30.450.40">
    <property type="match status" value="1"/>
</dbReference>
<dbReference type="Gene3D" id="3.40.50.2300">
    <property type="match status" value="1"/>
</dbReference>
<gene>
    <name evidence="14" type="primary">cpxA</name>
    <name evidence="14" type="ORF">SOCE26_092950</name>
</gene>
<feature type="coiled-coil region" evidence="9">
    <location>
        <begin position="999"/>
        <end position="1047"/>
    </location>
</feature>
<evidence type="ECO:0000259" key="13">
    <source>
        <dbReference type="PROSITE" id="PS50885"/>
    </source>
</evidence>
<dbReference type="SMART" id="SM00304">
    <property type="entry name" value="HAMP"/>
    <property type="match status" value="9"/>
</dbReference>
<dbReference type="InterPro" id="IPR036890">
    <property type="entry name" value="HATPase_C_sf"/>
</dbReference>
<dbReference type="Gene3D" id="3.30.565.10">
    <property type="entry name" value="Histidine kinase-like ATPase, C-terminal domain"/>
    <property type="match status" value="1"/>
</dbReference>
<dbReference type="SUPFAM" id="SSF55874">
    <property type="entry name" value="ATPase domain of HSP90 chaperone/DNA topoisomerase II/histidine kinase"/>
    <property type="match status" value="1"/>
</dbReference>
<feature type="domain" description="HAMP" evidence="13">
    <location>
        <begin position="42"/>
        <end position="90"/>
    </location>
</feature>
<dbReference type="InterPro" id="IPR003660">
    <property type="entry name" value="HAMP_dom"/>
</dbReference>
<reference evidence="14 15" key="1">
    <citation type="submission" date="2015-09" db="EMBL/GenBank/DDBJ databases">
        <title>Sorangium comparison.</title>
        <authorList>
            <person name="Zaburannyi N."/>
            <person name="Bunk B."/>
            <person name="Overmann J."/>
            <person name="Mueller R."/>
        </authorList>
    </citation>
    <scope>NUCLEOTIDE SEQUENCE [LARGE SCALE GENOMIC DNA]</scope>
    <source>
        <strain evidence="14 15">So ce26</strain>
    </source>
</reference>
<keyword evidence="4 8" id="KW-0597">Phosphoprotein</keyword>
<dbReference type="SMART" id="SM00388">
    <property type="entry name" value="HisKA"/>
    <property type="match status" value="1"/>
</dbReference>
<name>A0A2L0F8E9_SORCE</name>
<evidence type="ECO:0000256" key="8">
    <source>
        <dbReference type="PROSITE-ProRule" id="PRU00169"/>
    </source>
</evidence>
<dbReference type="SMART" id="SM00387">
    <property type="entry name" value="HATPase_c"/>
    <property type="match status" value="1"/>
</dbReference>
<dbReference type="CDD" id="cd06225">
    <property type="entry name" value="HAMP"/>
    <property type="match status" value="8"/>
</dbReference>
<dbReference type="Pfam" id="PF02518">
    <property type="entry name" value="HATPase_c"/>
    <property type="match status" value="1"/>
</dbReference>
<evidence type="ECO:0000256" key="10">
    <source>
        <dbReference type="SAM" id="MobiDB-lite"/>
    </source>
</evidence>
<dbReference type="PANTHER" id="PTHR45339:SF1">
    <property type="entry name" value="HYBRID SIGNAL TRANSDUCTION HISTIDINE KINASE J"/>
    <property type="match status" value="1"/>
</dbReference>
<feature type="domain" description="HAMP" evidence="13">
    <location>
        <begin position="314"/>
        <end position="366"/>
    </location>
</feature>
<dbReference type="SMART" id="SM00448">
    <property type="entry name" value="REC"/>
    <property type="match status" value="1"/>
</dbReference>
<feature type="domain" description="Response regulatory" evidence="12">
    <location>
        <begin position="1324"/>
        <end position="1441"/>
    </location>
</feature>
<dbReference type="SMART" id="SM00065">
    <property type="entry name" value="GAF"/>
    <property type="match status" value="1"/>
</dbReference>
<dbReference type="CDD" id="cd16922">
    <property type="entry name" value="HATPase_EvgS-ArcB-TorS-like"/>
    <property type="match status" value="1"/>
</dbReference>
<evidence type="ECO:0000256" key="1">
    <source>
        <dbReference type="ARBA" id="ARBA00000085"/>
    </source>
</evidence>
<dbReference type="Gene3D" id="1.20.120.1530">
    <property type="match status" value="5"/>
</dbReference>
<dbReference type="InterPro" id="IPR005467">
    <property type="entry name" value="His_kinase_dom"/>
</dbReference>
<dbReference type="InterPro" id="IPR003018">
    <property type="entry name" value="GAF"/>
</dbReference>
<dbReference type="FunFam" id="3.30.565.10:FF:000010">
    <property type="entry name" value="Sensor histidine kinase RcsC"/>
    <property type="match status" value="1"/>
</dbReference>
<feature type="domain" description="HAMP" evidence="13">
    <location>
        <begin position="130"/>
        <end position="182"/>
    </location>
</feature>
<keyword evidence="7" id="KW-0902">Two-component regulatory system</keyword>
<dbReference type="SUPFAM" id="SSF47384">
    <property type="entry name" value="Homodimeric domain of signal transducing histidine kinase"/>
    <property type="match status" value="1"/>
</dbReference>
<comment type="catalytic activity">
    <reaction evidence="1">
        <text>ATP + protein L-histidine = ADP + protein N-phospho-L-histidine.</text>
        <dbReference type="EC" id="2.7.13.3"/>
    </reaction>
</comment>